<name>A0A8H6UF87_9EURO</name>
<dbReference type="EMBL" id="JACBAF010001928">
    <property type="protein sequence ID" value="KAF7171474.1"/>
    <property type="molecule type" value="Genomic_DNA"/>
</dbReference>
<dbReference type="Proteomes" id="UP000662466">
    <property type="component" value="Unassembled WGS sequence"/>
</dbReference>
<evidence type="ECO:0000313" key="4">
    <source>
        <dbReference type="Proteomes" id="UP000630445"/>
    </source>
</evidence>
<dbReference type="AlphaFoldDB" id="A0A8H6UF87"/>
<gene>
    <name evidence="2" type="ORF">CNMCM5793_003143</name>
    <name evidence="3" type="ORF">CNMCM6106_005862</name>
</gene>
<keyword evidence="4" id="KW-1185">Reference proteome</keyword>
<evidence type="ECO:0000313" key="3">
    <source>
        <dbReference type="EMBL" id="KAF7171474.1"/>
    </source>
</evidence>
<dbReference type="EMBL" id="JACBAD010001926">
    <property type="protein sequence ID" value="KAF7128413.1"/>
    <property type="molecule type" value="Genomic_DNA"/>
</dbReference>
<proteinExistence type="predicted"/>
<feature type="compositionally biased region" description="Basic and acidic residues" evidence="1">
    <location>
        <begin position="20"/>
        <end position="44"/>
    </location>
</feature>
<organism evidence="2 4">
    <name type="scientific">Aspergillus hiratsukae</name>
    <dbReference type="NCBI Taxonomy" id="1194566"/>
    <lineage>
        <taxon>Eukaryota</taxon>
        <taxon>Fungi</taxon>
        <taxon>Dikarya</taxon>
        <taxon>Ascomycota</taxon>
        <taxon>Pezizomycotina</taxon>
        <taxon>Eurotiomycetes</taxon>
        <taxon>Eurotiomycetidae</taxon>
        <taxon>Eurotiales</taxon>
        <taxon>Aspergillaceae</taxon>
        <taxon>Aspergillus</taxon>
        <taxon>Aspergillus subgen. Fumigati</taxon>
    </lineage>
</organism>
<evidence type="ECO:0000256" key="1">
    <source>
        <dbReference type="SAM" id="MobiDB-lite"/>
    </source>
</evidence>
<evidence type="ECO:0000313" key="2">
    <source>
        <dbReference type="EMBL" id="KAF7128413.1"/>
    </source>
</evidence>
<dbReference type="OrthoDB" id="2933464at2759"/>
<protein>
    <submittedName>
        <fullName evidence="2">Uncharacterized protein</fullName>
    </submittedName>
</protein>
<comment type="caution">
    <text evidence="2">The sequence shown here is derived from an EMBL/GenBank/DDBJ whole genome shotgun (WGS) entry which is preliminary data.</text>
</comment>
<sequence>MKKILNPPQDESFAGSRIYPARDKKKDEDFGVRIDRGPSVKDKPNMVNVNLQNNSNAGKKSLQQLVKKHGSHKKFVTVQVDSQQDVTEENMDKLQERMESEIDKIAGL</sequence>
<reference evidence="2" key="1">
    <citation type="submission" date="2020-06" db="EMBL/GenBank/DDBJ databases">
        <title>Draft genome sequences of strains closely related to Aspergillus parafelis and Aspergillus hiratsukae.</title>
        <authorList>
            <person name="Dos Santos R.A.C."/>
            <person name="Rivero-Menendez O."/>
            <person name="Steenwyk J.L."/>
            <person name="Mead M.E."/>
            <person name="Goldman G.H."/>
            <person name="Alastruey-Izquierdo A."/>
            <person name="Rokas A."/>
        </authorList>
    </citation>
    <scope>NUCLEOTIDE SEQUENCE</scope>
    <source>
        <strain evidence="2">CNM-CM5793</strain>
        <strain evidence="3">CNM-CM6106</strain>
    </source>
</reference>
<dbReference type="Proteomes" id="UP000630445">
    <property type="component" value="Unassembled WGS sequence"/>
</dbReference>
<feature type="region of interest" description="Disordered" evidence="1">
    <location>
        <begin position="1"/>
        <end position="53"/>
    </location>
</feature>
<accession>A0A8H6UF87</accession>